<dbReference type="InterPro" id="IPR001543">
    <property type="entry name" value="FliN-like_C"/>
</dbReference>
<evidence type="ECO:0000256" key="5">
    <source>
        <dbReference type="ARBA" id="ARBA00022779"/>
    </source>
</evidence>
<keyword evidence="11" id="KW-1185">Reference proteome</keyword>
<reference evidence="10 11" key="1">
    <citation type="submission" date="2016-11" db="EMBL/GenBank/DDBJ databases">
        <authorList>
            <person name="Jaros S."/>
            <person name="Januszkiewicz K."/>
            <person name="Wedrychowicz H."/>
        </authorList>
    </citation>
    <scope>NUCLEOTIDE SEQUENCE [LARGE SCALE GENOMIC DNA]</scope>
    <source>
        <strain evidence="10 11">DSM 17918</strain>
    </source>
</reference>
<dbReference type="PANTHER" id="PTHR43484">
    <property type="match status" value="1"/>
</dbReference>
<dbReference type="Gene3D" id="2.30.330.10">
    <property type="entry name" value="SpoA-like"/>
    <property type="match status" value="1"/>
</dbReference>
<feature type="region of interest" description="Disordered" evidence="7">
    <location>
        <begin position="223"/>
        <end position="271"/>
    </location>
</feature>
<keyword evidence="10" id="KW-0969">Cilium</keyword>
<dbReference type="Gene3D" id="3.40.1550.10">
    <property type="entry name" value="CheC-like"/>
    <property type="match status" value="1"/>
</dbReference>
<feature type="domain" description="CheC-like protein" evidence="9">
    <location>
        <begin position="35"/>
        <end position="70"/>
    </location>
</feature>
<dbReference type="OrthoDB" id="9773459at2"/>
<dbReference type="Proteomes" id="UP000184088">
    <property type="component" value="Unassembled WGS sequence"/>
</dbReference>
<dbReference type="SUPFAM" id="SSF101801">
    <property type="entry name" value="Surface presentation of antigens (SPOA)"/>
    <property type="match status" value="1"/>
</dbReference>
<evidence type="ECO:0000256" key="3">
    <source>
        <dbReference type="ARBA" id="ARBA00022475"/>
    </source>
</evidence>
<keyword evidence="5" id="KW-0283">Flagellar rotation</keyword>
<feature type="domain" description="Flagellar motor switch protein FliN-like C-terminal" evidence="8">
    <location>
        <begin position="305"/>
        <end position="375"/>
    </location>
</feature>
<dbReference type="InterPro" id="IPR001172">
    <property type="entry name" value="FliN_T3SS_HrcQb"/>
</dbReference>
<sequence>MDDNMLSQEEIDALLKAVNSEQNSSAPVEDLTDQEKDVLGEIGNISMGTSATTLYTLLRNKVSITTPQVKVMTWDELRSEYAIPYVGVLVEYVEGLKGFTMLILKIEDAKKIADLMMGGDGTNADMELSEIVLSAVGEAMNQMVGSASVSLSNMLYTKINISPPKVYVVNFDSDEIKDIPIYGQKIVRISFKMIVGDIIKSEIMQLLPLDFAKALVEKLLSGQQSQSSPESTAEETGSAAEESTYKRIDDVEMRPSKAEEKEAITSTEKSNNAIKSSDKTVKVSPVKFQELEDERVENISNKITLIKDVPLEVTVELGRTHKLIKEILELGPGSIIELNKMAGEPVDILVNGKNVAKGEVVVIDENFGVRITEIL</sequence>
<organism evidence="10 11">
    <name type="scientific">Caldanaerobius fijiensis DSM 17918</name>
    <dbReference type="NCBI Taxonomy" id="1121256"/>
    <lineage>
        <taxon>Bacteria</taxon>
        <taxon>Bacillati</taxon>
        <taxon>Bacillota</taxon>
        <taxon>Clostridia</taxon>
        <taxon>Thermoanaerobacterales</taxon>
        <taxon>Thermoanaerobacteraceae</taxon>
        <taxon>Caldanaerobius</taxon>
    </lineage>
</organism>
<keyword evidence="10" id="KW-0966">Cell projection</keyword>
<dbReference type="InterPro" id="IPR012826">
    <property type="entry name" value="FliN"/>
</dbReference>
<evidence type="ECO:0000256" key="4">
    <source>
        <dbReference type="ARBA" id="ARBA00022500"/>
    </source>
</evidence>
<feature type="compositionally biased region" description="Basic and acidic residues" evidence="7">
    <location>
        <begin position="243"/>
        <end position="263"/>
    </location>
</feature>
<name>A0A1M4XLY3_9THEO</name>
<keyword evidence="10" id="KW-0282">Flagellum</keyword>
<comment type="similarity">
    <text evidence="2">Belongs to the FliN/MopA/SpaO family.</text>
</comment>
<keyword evidence="3" id="KW-1003">Cell membrane</keyword>
<keyword evidence="4" id="KW-0145">Chemotaxis</keyword>
<dbReference type="CDD" id="cd17907">
    <property type="entry name" value="FliY_FliN-Y"/>
    <property type="match status" value="1"/>
</dbReference>
<dbReference type="GO" id="GO:0003774">
    <property type="term" value="F:cytoskeletal motor activity"/>
    <property type="evidence" value="ECO:0007669"/>
    <property type="project" value="InterPro"/>
</dbReference>
<proteinExistence type="inferred from homology"/>
<evidence type="ECO:0000256" key="1">
    <source>
        <dbReference type="ARBA" id="ARBA00004413"/>
    </source>
</evidence>
<dbReference type="EMBL" id="FQVH01000008">
    <property type="protein sequence ID" value="SHE94479.1"/>
    <property type="molecule type" value="Genomic_DNA"/>
</dbReference>
<dbReference type="AlphaFoldDB" id="A0A1M4XLY3"/>
<dbReference type="SUPFAM" id="SSF103039">
    <property type="entry name" value="CheC-like"/>
    <property type="match status" value="1"/>
</dbReference>
<dbReference type="GO" id="GO:0009425">
    <property type="term" value="C:bacterial-type flagellum basal body"/>
    <property type="evidence" value="ECO:0007669"/>
    <property type="project" value="InterPro"/>
</dbReference>
<dbReference type="GO" id="GO:0016787">
    <property type="term" value="F:hydrolase activity"/>
    <property type="evidence" value="ECO:0007669"/>
    <property type="project" value="InterPro"/>
</dbReference>
<dbReference type="InterPro" id="IPR007597">
    <property type="entry name" value="CheC"/>
</dbReference>
<evidence type="ECO:0000313" key="10">
    <source>
        <dbReference type="EMBL" id="SHE94479.1"/>
    </source>
</evidence>
<dbReference type="GO" id="GO:0005886">
    <property type="term" value="C:plasma membrane"/>
    <property type="evidence" value="ECO:0007669"/>
    <property type="project" value="UniProtKB-SubCell"/>
</dbReference>
<evidence type="ECO:0000259" key="8">
    <source>
        <dbReference type="Pfam" id="PF01052"/>
    </source>
</evidence>
<dbReference type="Pfam" id="PF04509">
    <property type="entry name" value="CheC"/>
    <property type="match status" value="2"/>
</dbReference>
<feature type="compositionally biased region" description="Low complexity" evidence="7">
    <location>
        <begin position="227"/>
        <end position="242"/>
    </location>
</feature>
<dbReference type="STRING" id="1121256.SAMN02746089_01050"/>
<dbReference type="NCBIfam" id="NF005995">
    <property type="entry name" value="PRK08119.1"/>
    <property type="match status" value="1"/>
</dbReference>
<keyword evidence="6" id="KW-0472">Membrane</keyword>
<feature type="domain" description="CheC-like protein" evidence="9">
    <location>
        <begin position="131"/>
        <end position="167"/>
    </location>
</feature>
<dbReference type="GO" id="GO:0071973">
    <property type="term" value="P:bacterial-type flagellum-dependent cell motility"/>
    <property type="evidence" value="ECO:0007669"/>
    <property type="project" value="InterPro"/>
</dbReference>
<dbReference type="RefSeq" id="WP_073342347.1">
    <property type="nucleotide sequence ID" value="NZ_FQVH01000008.1"/>
</dbReference>
<dbReference type="Pfam" id="PF01052">
    <property type="entry name" value="FliMN_C"/>
    <property type="match status" value="1"/>
</dbReference>
<accession>A0A1M4XLY3</accession>
<dbReference type="InterPro" id="IPR051469">
    <property type="entry name" value="FliN/MopA/SpaO"/>
</dbReference>
<dbReference type="GO" id="GO:0006935">
    <property type="term" value="P:chemotaxis"/>
    <property type="evidence" value="ECO:0007669"/>
    <property type="project" value="UniProtKB-KW"/>
</dbReference>
<gene>
    <name evidence="10" type="ORF">SAMN02746089_01050</name>
</gene>
<evidence type="ECO:0000256" key="6">
    <source>
        <dbReference type="ARBA" id="ARBA00023136"/>
    </source>
</evidence>
<evidence type="ECO:0000259" key="9">
    <source>
        <dbReference type="Pfam" id="PF04509"/>
    </source>
</evidence>
<dbReference type="InterPro" id="IPR028976">
    <property type="entry name" value="CheC-like_sf"/>
</dbReference>
<evidence type="ECO:0000313" key="11">
    <source>
        <dbReference type="Proteomes" id="UP000184088"/>
    </source>
</evidence>
<dbReference type="NCBIfam" id="TIGR02480">
    <property type="entry name" value="fliN"/>
    <property type="match status" value="1"/>
</dbReference>
<dbReference type="PRINTS" id="PR00956">
    <property type="entry name" value="FLGMOTORFLIN"/>
</dbReference>
<protein>
    <submittedName>
        <fullName evidence="10">Flagellar motor switch protein FliN/FliY</fullName>
    </submittedName>
</protein>
<dbReference type="PANTHER" id="PTHR43484:SF1">
    <property type="entry name" value="FLAGELLAR MOTOR SWITCH PROTEIN FLIN"/>
    <property type="match status" value="1"/>
</dbReference>
<dbReference type="InterPro" id="IPR036429">
    <property type="entry name" value="SpoA-like_sf"/>
</dbReference>
<comment type="subcellular location">
    <subcellularLocation>
        <location evidence="1">Cell membrane</location>
        <topology evidence="1">Peripheral membrane protein</topology>
        <orientation evidence="1">Cytoplasmic side</orientation>
    </subcellularLocation>
</comment>
<evidence type="ECO:0000256" key="7">
    <source>
        <dbReference type="SAM" id="MobiDB-lite"/>
    </source>
</evidence>
<evidence type="ECO:0000256" key="2">
    <source>
        <dbReference type="ARBA" id="ARBA00009226"/>
    </source>
</evidence>